<dbReference type="AlphaFoldDB" id="A0A173RY02"/>
<evidence type="ECO:0000313" key="2">
    <source>
        <dbReference type="Proteomes" id="UP000095390"/>
    </source>
</evidence>
<protein>
    <submittedName>
        <fullName evidence="1">Uncharacterized protein</fullName>
    </submittedName>
</protein>
<reference evidence="1 2" key="1">
    <citation type="submission" date="2015-09" db="EMBL/GenBank/DDBJ databases">
        <authorList>
            <consortium name="Pathogen Informatics"/>
        </authorList>
    </citation>
    <scope>NUCLEOTIDE SEQUENCE [LARGE SCALE GENOMIC DNA]</scope>
    <source>
        <strain evidence="1 2">2789STDY5834966</strain>
    </source>
</reference>
<accession>A0A173RY02</accession>
<gene>
    <name evidence="1" type="ORF">ERS852578_00509</name>
</gene>
<evidence type="ECO:0000313" key="1">
    <source>
        <dbReference type="EMBL" id="CUM82910.1"/>
    </source>
</evidence>
<dbReference type="OrthoDB" id="9933258at2"/>
<dbReference type="RefSeq" id="WP_055182270.1">
    <property type="nucleotide sequence ID" value="NZ_CYYC01000004.1"/>
</dbReference>
<proteinExistence type="predicted"/>
<dbReference type="EMBL" id="CYYC01000004">
    <property type="protein sequence ID" value="CUM82910.1"/>
    <property type="molecule type" value="Genomic_DNA"/>
</dbReference>
<dbReference type="Proteomes" id="UP000095390">
    <property type="component" value="Unassembled WGS sequence"/>
</dbReference>
<sequence length="60" mass="6941">MQTILISILTAAITTKIIATYYFKKIDGYVEKMCEMTLKSNEKTVAIILHKLQENFELED</sequence>
<organism evidence="1 2">
    <name type="scientific">Anaerobutyricum hallii</name>
    <dbReference type="NCBI Taxonomy" id="39488"/>
    <lineage>
        <taxon>Bacteria</taxon>
        <taxon>Bacillati</taxon>
        <taxon>Bacillota</taxon>
        <taxon>Clostridia</taxon>
        <taxon>Lachnospirales</taxon>
        <taxon>Lachnospiraceae</taxon>
        <taxon>Anaerobutyricum</taxon>
    </lineage>
</organism>
<name>A0A173RY02_9FIRM</name>